<dbReference type="eggNOG" id="ENOG503127T">
    <property type="taxonomic scope" value="Bacteria"/>
</dbReference>
<gene>
    <name evidence="3" type="ordered locus">Mnod_1182</name>
</gene>
<dbReference type="RefSeq" id="WP_015927885.1">
    <property type="nucleotide sequence ID" value="NC_011894.1"/>
</dbReference>
<feature type="region of interest" description="Disordered" evidence="1">
    <location>
        <begin position="21"/>
        <end position="79"/>
    </location>
</feature>
<name>B8IJH3_METNO</name>
<keyword evidence="4" id="KW-1185">Reference proteome</keyword>
<evidence type="ECO:0000256" key="1">
    <source>
        <dbReference type="SAM" id="MobiDB-lite"/>
    </source>
</evidence>
<evidence type="ECO:0000256" key="2">
    <source>
        <dbReference type="SAM" id="SignalP"/>
    </source>
</evidence>
<dbReference type="KEGG" id="mno:Mnod_1182"/>
<organism evidence="3 4">
    <name type="scientific">Methylobacterium nodulans (strain LMG 21967 / CNCM I-2342 / ORS 2060)</name>
    <dbReference type="NCBI Taxonomy" id="460265"/>
    <lineage>
        <taxon>Bacteria</taxon>
        <taxon>Pseudomonadati</taxon>
        <taxon>Pseudomonadota</taxon>
        <taxon>Alphaproteobacteria</taxon>
        <taxon>Hyphomicrobiales</taxon>
        <taxon>Methylobacteriaceae</taxon>
        <taxon>Methylobacterium</taxon>
    </lineage>
</organism>
<sequence length="79" mass="8292">MRILPLLVVAALFAGAPLARAEEARPAPSGDDRQALPPGQSPVGQSERSHEGPGPERAPGRPTVDRTGKPEPTEPKVPR</sequence>
<dbReference type="AlphaFoldDB" id="B8IJH3"/>
<feature type="compositionally biased region" description="Basic and acidic residues" evidence="1">
    <location>
        <begin position="63"/>
        <end position="79"/>
    </location>
</feature>
<feature type="signal peptide" evidence="2">
    <location>
        <begin position="1"/>
        <end position="21"/>
    </location>
</feature>
<feature type="chain" id="PRO_5002874448" evidence="2">
    <location>
        <begin position="22"/>
        <end position="79"/>
    </location>
</feature>
<feature type="compositionally biased region" description="Basic and acidic residues" evidence="1">
    <location>
        <begin position="21"/>
        <end position="34"/>
    </location>
</feature>
<accession>B8IJH3</accession>
<dbReference type="EMBL" id="CP001349">
    <property type="protein sequence ID" value="ACL56188.1"/>
    <property type="molecule type" value="Genomic_DNA"/>
</dbReference>
<evidence type="ECO:0000313" key="3">
    <source>
        <dbReference type="EMBL" id="ACL56188.1"/>
    </source>
</evidence>
<proteinExistence type="predicted"/>
<keyword evidence="2" id="KW-0732">Signal</keyword>
<dbReference type="STRING" id="460265.Mnod_1182"/>
<dbReference type="Proteomes" id="UP000008207">
    <property type="component" value="Chromosome"/>
</dbReference>
<evidence type="ECO:0000313" key="4">
    <source>
        <dbReference type="Proteomes" id="UP000008207"/>
    </source>
</evidence>
<dbReference type="HOGENOM" id="CLU_2666935_0_0_5"/>
<reference evidence="3 4" key="1">
    <citation type="submission" date="2009-01" db="EMBL/GenBank/DDBJ databases">
        <title>Complete sequence of chromosome of Methylobacterium nodulans ORS 2060.</title>
        <authorList>
            <consortium name="US DOE Joint Genome Institute"/>
            <person name="Lucas S."/>
            <person name="Copeland A."/>
            <person name="Lapidus A."/>
            <person name="Glavina del Rio T."/>
            <person name="Dalin E."/>
            <person name="Tice H."/>
            <person name="Bruce D."/>
            <person name="Goodwin L."/>
            <person name="Pitluck S."/>
            <person name="Sims D."/>
            <person name="Brettin T."/>
            <person name="Detter J.C."/>
            <person name="Han C."/>
            <person name="Larimer F."/>
            <person name="Land M."/>
            <person name="Hauser L."/>
            <person name="Kyrpides N."/>
            <person name="Ivanova N."/>
            <person name="Marx C.J."/>
            <person name="Richardson P."/>
        </authorList>
    </citation>
    <scope>NUCLEOTIDE SEQUENCE [LARGE SCALE GENOMIC DNA]</scope>
    <source>
        <strain evidence="4">LMG 21967 / CNCM I-2342 / ORS 2060</strain>
    </source>
</reference>
<protein>
    <submittedName>
        <fullName evidence="3">Uncharacterized protein</fullName>
    </submittedName>
</protein>